<comment type="caution">
    <text evidence="1">The sequence shown here is derived from an EMBL/GenBank/DDBJ whole genome shotgun (WGS) entry which is preliminary data.</text>
</comment>
<organism evidence="1 2">
    <name type="scientific">Curtobacterium flaccumfaciens pv. flaccumfaciens</name>
    <dbReference type="NCBI Taxonomy" id="138532"/>
    <lineage>
        <taxon>Bacteria</taxon>
        <taxon>Bacillati</taxon>
        <taxon>Actinomycetota</taxon>
        <taxon>Actinomycetes</taxon>
        <taxon>Micrococcales</taxon>
        <taxon>Microbacteriaceae</taxon>
        <taxon>Curtobacterium</taxon>
    </lineage>
</organism>
<dbReference type="AlphaFoldDB" id="A0A9Q2W863"/>
<protein>
    <submittedName>
        <fullName evidence="1">Uncharacterized protein</fullName>
    </submittedName>
</protein>
<name>A0A9Q2W863_9MICO</name>
<dbReference type="Proteomes" id="UP000709437">
    <property type="component" value="Unassembled WGS sequence"/>
</dbReference>
<proteinExistence type="predicted"/>
<accession>A0A9Q2W863</accession>
<evidence type="ECO:0000313" key="2">
    <source>
        <dbReference type="Proteomes" id="UP000709437"/>
    </source>
</evidence>
<reference evidence="1" key="1">
    <citation type="submission" date="2021-05" db="EMBL/GenBank/DDBJ databases">
        <title>Whole genome sequence of Curtobacterium flaccumfaciens pv. flaccumfaciens strain CFBP 3417.</title>
        <authorList>
            <person name="Osdaghi E."/>
            <person name="Taghouti G."/>
            <person name="Portier P."/>
            <person name="Fazliarab A."/>
            <person name="Taghavi S.M."/>
            <person name="Briand M."/>
            <person name="Le-Saux M."/>
            <person name="Jacques M.-A."/>
        </authorList>
    </citation>
    <scope>NUCLEOTIDE SEQUENCE</scope>
    <source>
        <strain evidence="1">CFBP 3417</strain>
    </source>
</reference>
<gene>
    <name evidence="1" type="ORF">KK103_14935</name>
</gene>
<dbReference type="EMBL" id="JAHEWX010000022">
    <property type="protein sequence ID" value="MBT1543059.1"/>
    <property type="molecule type" value="Genomic_DNA"/>
</dbReference>
<sequence>MPNDPGQVIHSGLVAAAAYLLPTSIGGWTTAARRTQVFGKGLVNLHTTVVPMLCTALDVPSADQLHIHHNLRLDGADPRSAASRAGRLSALLQAHGVSAVRWWLARLGLTRRDADLALRDLPLLRRRELGTPPRARRASGSEGFGHFLEADLDAVDLARITRSVLVARADPALLDALAPETRRRFDAVATWLSGTEGYE</sequence>
<evidence type="ECO:0000313" key="1">
    <source>
        <dbReference type="EMBL" id="MBT1543059.1"/>
    </source>
</evidence>